<feature type="compositionally biased region" description="Polar residues" evidence="2">
    <location>
        <begin position="838"/>
        <end position="850"/>
    </location>
</feature>
<evidence type="ECO:0008006" key="5">
    <source>
        <dbReference type="Google" id="ProtNLM"/>
    </source>
</evidence>
<dbReference type="GO" id="GO:0005768">
    <property type="term" value="C:endosome"/>
    <property type="evidence" value="ECO:0007669"/>
    <property type="project" value="TreeGrafter"/>
</dbReference>
<feature type="compositionally biased region" description="Polar residues" evidence="2">
    <location>
        <begin position="126"/>
        <end position="148"/>
    </location>
</feature>
<evidence type="ECO:0000313" key="4">
    <source>
        <dbReference type="Proteomes" id="UP000053558"/>
    </source>
</evidence>
<protein>
    <recommendedName>
        <fullName evidence="5">UV radiation resistance-associated gene protein</fullName>
    </recommendedName>
</protein>
<dbReference type="GO" id="GO:0035493">
    <property type="term" value="P:SNARE complex assembly"/>
    <property type="evidence" value="ECO:0007669"/>
    <property type="project" value="TreeGrafter"/>
</dbReference>
<feature type="compositionally biased region" description="Polar residues" evidence="2">
    <location>
        <begin position="226"/>
        <end position="246"/>
    </location>
</feature>
<dbReference type="RefSeq" id="XP_007763186.1">
    <property type="nucleotide sequence ID" value="XM_007764996.1"/>
</dbReference>
<feature type="compositionally biased region" description="Polar residues" evidence="2">
    <location>
        <begin position="299"/>
        <end position="311"/>
    </location>
</feature>
<keyword evidence="4" id="KW-1185">Reference proteome</keyword>
<feature type="region of interest" description="Disordered" evidence="2">
    <location>
        <begin position="790"/>
        <end position="850"/>
    </location>
</feature>
<feature type="region of interest" description="Disordered" evidence="2">
    <location>
        <begin position="100"/>
        <end position="186"/>
    </location>
</feature>
<dbReference type="GO" id="GO:0000323">
    <property type="term" value="C:lytic vacuole"/>
    <property type="evidence" value="ECO:0007669"/>
    <property type="project" value="TreeGrafter"/>
</dbReference>
<reference evidence="4" key="1">
    <citation type="journal article" date="2012" name="Science">
        <title>The Paleozoic origin of enzymatic lignin decomposition reconstructed from 31 fungal genomes.</title>
        <authorList>
            <person name="Floudas D."/>
            <person name="Binder M."/>
            <person name="Riley R."/>
            <person name="Barry K."/>
            <person name="Blanchette R.A."/>
            <person name="Henrissat B."/>
            <person name="Martinez A.T."/>
            <person name="Otillar R."/>
            <person name="Spatafora J.W."/>
            <person name="Yadav J.S."/>
            <person name="Aerts A."/>
            <person name="Benoit I."/>
            <person name="Boyd A."/>
            <person name="Carlson A."/>
            <person name="Copeland A."/>
            <person name="Coutinho P.M."/>
            <person name="de Vries R.P."/>
            <person name="Ferreira P."/>
            <person name="Findley K."/>
            <person name="Foster B."/>
            <person name="Gaskell J."/>
            <person name="Glotzer D."/>
            <person name="Gorecki P."/>
            <person name="Heitman J."/>
            <person name="Hesse C."/>
            <person name="Hori C."/>
            <person name="Igarashi K."/>
            <person name="Jurgens J.A."/>
            <person name="Kallen N."/>
            <person name="Kersten P."/>
            <person name="Kohler A."/>
            <person name="Kuees U."/>
            <person name="Kumar T.K.A."/>
            <person name="Kuo A."/>
            <person name="LaButti K."/>
            <person name="Larrondo L.F."/>
            <person name="Lindquist E."/>
            <person name="Ling A."/>
            <person name="Lombard V."/>
            <person name="Lucas S."/>
            <person name="Lundell T."/>
            <person name="Martin R."/>
            <person name="McLaughlin D.J."/>
            <person name="Morgenstern I."/>
            <person name="Morin E."/>
            <person name="Murat C."/>
            <person name="Nagy L.G."/>
            <person name="Nolan M."/>
            <person name="Ohm R.A."/>
            <person name="Patyshakuliyeva A."/>
            <person name="Rokas A."/>
            <person name="Ruiz-Duenas F.J."/>
            <person name="Sabat G."/>
            <person name="Salamov A."/>
            <person name="Samejima M."/>
            <person name="Schmutz J."/>
            <person name="Slot J.C."/>
            <person name="St John F."/>
            <person name="Stenlid J."/>
            <person name="Sun H."/>
            <person name="Sun S."/>
            <person name="Syed K."/>
            <person name="Tsang A."/>
            <person name="Wiebenga A."/>
            <person name="Young D."/>
            <person name="Pisabarro A."/>
            <person name="Eastwood D.C."/>
            <person name="Martin F."/>
            <person name="Cullen D."/>
            <person name="Grigoriev I.V."/>
            <person name="Hibbett D.S."/>
        </authorList>
    </citation>
    <scope>NUCLEOTIDE SEQUENCE [LARGE SCALE GENOMIC DNA]</scope>
    <source>
        <strain evidence="4">RWD-64-598 SS2</strain>
    </source>
</reference>
<feature type="region of interest" description="Disordered" evidence="2">
    <location>
        <begin position="226"/>
        <end position="311"/>
    </location>
</feature>
<feature type="compositionally biased region" description="Basic and acidic residues" evidence="2">
    <location>
        <begin position="918"/>
        <end position="940"/>
    </location>
</feature>
<dbReference type="PANTHER" id="PTHR15157">
    <property type="entry name" value="UV RADIATION RESISTANCE-ASSOCIATED GENE PROTEIN"/>
    <property type="match status" value="1"/>
</dbReference>
<comment type="caution">
    <text evidence="3">The sequence shown here is derived from an EMBL/GenBank/DDBJ whole genome shotgun (WGS) entry which is preliminary data.</text>
</comment>
<gene>
    <name evidence="3" type="ORF">CONPUDRAFT_133794</name>
</gene>
<dbReference type="Proteomes" id="UP000053558">
    <property type="component" value="Unassembled WGS sequence"/>
</dbReference>
<keyword evidence="1" id="KW-0175">Coiled coil</keyword>
<feature type="compositionally biased region" description="Polar residues" evidence="2">
    <location>
        <begin position="960"/>
        <end position="969"/>
    </location>
</feature>
<dbReference type="PANTHER" id="PTHR15157:SF5">
    <property type="entry name" value="UV RADIATION RESISTANCE-ASSOCIATED GENE PROTEIN"/>
    <property type="match status" value="1"/>
</dbReference>
<organism evidence="3 4">
    <name type="scientific">Coniophora puteana (strain RWD-64-598)</name>
    <name type="common">Brown rot fungus</name>
    <dbReference type="NCBI Taxonomy" id="741705"/>
    <lineage>
        <taxon>Eukaryota</taxon>
        <taxon>Fungi</taxon>
        <taxon>Dikarya</taxon>
        <taxon>Basidiomycota</taxon>
        <taxon>Agaricomycotina</taxon>
        <taxon>Agaricomycetes</taxon>
        <taxon>Agaricomycetidae</taxon>
        <taxon>Boletales</taxon>
        <taxon>Coniophorineae</taxon>
        <taxon>Coniophoraceae</taxon>
        <taxon>Coniophora</taxon>
    </lineage>
</organism>
<dbReference type="AlphaFoldDB" id="A0A5M3N656"/>
<feature type="region of interest" description="Disordered" evidence="2">
    <location>
        <begin position="879"/>
        <end position="969"/>
    </location>
</feature>
<dbReference type="EMBL" id="JH711573">
    <property type="protein sequence ID" value="EIW86351.1"/>
    <property type="molecule type" value="Genomic_DNA"/>
</dbReference>
<feature type="compositionally biased region" description="Basic and acidic residues" evidence="2">
    <location>
        <begin position="263"/>
        <end position="274"/>
    </location>
</feature>
<evidence type="ECO:0000313" key="3">
    <source>
        <dbReference type="EMBL" id="EIW86351.1"/>
    </source>
</evidence>
<sequence length="969" mass="105641">MSEDAHNALSNSPPNIPWHLSDYQDTFQHRLRHITSIQIRNFTPFPARDAVASALLQPASHSQFTAHGHYSDDLDVTVARRRSRRISTSSINTLRSIRADPSVPFTEGSPPGVSIPDMKGRRRTQSKVSFTGAPTGSMSTGAGSKPSRQQPPSPTIHPTRPSFRNRTSSIASGNIPSASALSAVPSSSTYTSTSGFFMEYNQKKLEEVVDSRLVESFITIKVPSRTNRVGSRTMSASGSRPSSPVGNSGDAYGRPRTQSQDNARFRPKDMKAAMKDSPVSSKAASKIHKSSLSMPSKAGPSQSSALNGGQTMTEDDLDGVPDYMSPIHRPSTNPAFTIDGRSSYEFAEWTDRSTNYFHVQLWAKTGSQVDIHSSVKGKGKEKETQVDGLKDWKVLEEWDVHLQELVPLSEELSQDQFSLPSNTLLVTFSSSDTTFYLPKPPPKGRSRSPSPGYTSDPEATTAVGDLAFPRHSAKLALPKVQTRQRSRRIEGRSSSWQDLLQLATLQACIRDNQQSLNKIVDTVSDSLRADAVTALMRDVSERETRIRDRQDDRSRIMSRSNELRELIARKKESLRSREAALASAKGLMDEGAAMLASEKLVLVEERKRLMSLRNQLTPLRTRLIATLSFIFPIDLRSPEDLLYTILSVPLPIPLNKTDPAPPLSWSAHKDVNEDSVATALGYAALAIHLLAAYMGKALVYPVTYIGSRSLIRDNISAMVGPRMFPLFSRGVDTYRFEYGVFLLNKNIELLMVDETPTMDIRHTLFNLKNLLLILSDGECASSAPLRISESPMSSGLVTPPPQSPPSLTLDTEGTGSEANGNADVPTNEDSQGDGSGSGAVTPTASSNDGSAFSRYSRISIGLPQLPGFWRSRTSSSIAPSVKRETENGHPVHANGSAADGEASTGQAPEQPIRDDEDDRRTIRGLDMDHSDGTDERKQDVKTPAAGGVEKSAKEIGLQKSGLTSSVPAR</sequence>
<dbReference type="GeneID" id="19200526"/>
<feature type="compositionally biased region" description="Low complexity" evidence="2">
    <location>
        <begin position="176"/>
        <end position="186"/>
    </location>
</feature>
<proteinExistence type="predicted"/>
<accession>A0A5M3N656</accession>
<evidence type="ECO:0000256" key="2">
    <source>
        <dbReference type="SAM" id="MobiDB-lite"/>
    </source>
</evidence>
<feature type="compositionally biased region" description="Polar residues" evidence="2">
    <location>
        <begin position="162"/>
        <end position="175"/>
    </location>
</feature>
<dbReference type="OrthoDB" id="72772at2759"/>
<name>A0A5M3N656_CONPW</name>
<feature type="region of interest" description="Disordered" evidence="2">
    <location>
        <begin position="436"/>
        <end position="460"/>
    </location>
</feature>
<dbReference type="GO" id="GO:0000149">
    <property type="term" value="F:SNARE binding"/>
    <property type="evidence" value="ECO:0007669"/>
    <property type="project" value="TreeGrafter"/>
</dbReference>
<evidence type="ECO:0000256" key="1">
    <source>
        <dbReference type="ARBA" id="ARBA00023054"/>
    </source>
</evidence>
<dbReference type="KEGG" id="cput:CONPUDRAFT_133794"/>
<dbReference type="OMA" id="IYPVTCV"/>